<evidence type="ECO:0000313" key="1">
    <source>
        <dbReference type="EMBL" id="CDH20747.1"/>
    </source>
</evidence>
<evidence type="ECO:0000313" key="2">
    <source>
        <dbReference type="Proteomes" id="UP000028500"/>
    </source>
</evidence>
<accession>A0A077PJF2</accession>
<name>A0A077PJF2_XENBV</name>
<dbReference type="Proteomes" id="UP000028500">
    <property type="component" value="Unassembled WGS sequence"/>
</dbReference>
<dbReference type="AlphaFoldDB" id="A0A077PJF2"/>
<gene>
    <name evidence="1" type="ORF">XBKQ1_2780007</name>
</gene>
<keyword evidence="2" id="KW-1185">Reference proteome</keyword>
<proteinExistence type="predicted"/>
<organism evidence="1 2">
    <name type="scientific">Xenorhabdus bovienii str. kraussei Quebec</name>
    <dbReference type="NCBI Taxonomy" id="1398203"/>
    <lineage>
        <taxon>Bacteria</taxon>
        <taxon>Pseudomonadati</taxon>
        <taxon>Pseudomonadota</taxon>
        <taxon>Gammaproteobacteria</taxon>
        <taxon>Enterobacterales</taxon>
        <taxon>Morganellaceae</taxon>
        <taxon>Xenorhabdus</taxon>
    </lineage>
</organism>
<sequence>MPLSGVQPRNNEKIINQILAGGCMWRIPLF</sequence>
<dbReference type="EMBL" id="CBSY010000199">
    <property type="protein sequence ID" value="CDH20747.1"/>
    <property type="molecule type" value="Genomic_DNA"/>
</dbReference>
<dbReference type="HOGENOM" id="CLU_3406146_0_0_6"/>
<comment type="caution">
    <text evidence="1">The sequence shown here is derived from an EMBL/GenBank/DDBJ whole genome shotgun (WGS) entry which is preliminary data.</text>
</comment>
<reference evidence="1" key="1">
    <citation type="submission" date="2013-07" db="EMBL/GenBank/DDBJ databases">
        <title>Sub-species coevolution in mutualistic symbiosis.</title>
        <authorList>
            <person name="Murfin K."/>
            <person name="Klassen J."/>
            <person name="Lee M."/>
            <person name="Forst S."/>
            <person name="Stock P."/>
            <person name="Goodrich-Blair H."/>
        </authorList>
    </citation>
    <scope>NUCLEOTIDE SEQUENCE [LARGE SCALE GENOMIC DNA]</scope>
    <source>
        <strain evidence="1">Kraussei Quebec</strain>
    </source>
</reference>
<protein>
    <submittedName>
        <fullName evidence="1">Uncharacterized protein</fullName>
    </submittedName>
</protein>